<proteinExistence type="predicted"/>
<evidence type="ECO:0000259" key="2">
    <source>
        <dbReference type="Pfam" id="PF00144"/>
    </source>
</evidence>
<gene>
    <name evidence="3" type="ORF">AVDCRST_MAG11-3353</name>
</gene>
<feature type="chain" id="PRO_5026932925" description="Beta-lactamase-related domain-containing protein" evidence="1">
    <location>
        <begin position="24"/>
        <end position="457"/>
    </location>
</feature>
<feature type="signal peptide" evidence="1">
    <location>
        <begin position="1"/>
        <end position="23"/>
    </location>
</feature>
<evidence type="ECO:0000313" key="3">
    <source>
        <dbReference type="EMBL" id="CAA9348145.1"/>
    </source>
</evidence>
<dbReference type="InterPro" id="IPR012338">
    <property type="entry name" value="Beta-lactam/transpept-like"/>
</dbReference>
<accession>A0A6J4M447</accession>
<protein>
    <recommendedName>
        <fullName evidence="2">Beta-lactamase-related domain-containing protein</fullName>
    </recommendedName>
</protein>
<sequence length="457" mass="48616">MPRLATLAVLATLAGLAPAAALAQSQLAPPLTARVDSAIAAVIEAGETAGVSVAVARGDRVVYANGFGAATVDPRRPATDRTVYRIGALTAQFTAAAVLRLVDEGRLALDDDITRHLPGYPTQGRRVLVRHLLEHTSGIASYTSLGPRWERTMARDLPADSIVALFAREPFDFEPGTAFRYNNSGYFLLGLIVERASGQPYATYVRTTIADPLGLGTLRYCGSGAEAGTANGYTIDRGRFAPAAPLSMTQPFSAGALCASAVDLARWPALLASGRLVPAPLYRRMTSPDTLADGRVLDYGYGVGVREFAGRRTIEHGGGINGFAAHLAHYPADGVTVAVLANTQTFDAQRLQRAVARLVLPGAGPRDLPLAAAEQRVYAGDYVLGAHLPVRVWVERGRLTAQPQGQRAFGLLHQGGGVFVTQYDPDVTLAFMVRDGRAASFELREVGRTTVATRRTR</sequence>
<reference evidence="3" key="1">
    <citation type="submission" date="2020-02" db="EMBL/GenBank/DDBJ databases">
        <authorList>
            <person name="Meier V. D."/>
        </authorList>
    </citation>
    <scope>NUCLEOTIDE SEQUENCE</scope>
    <source>
        <strain evidence="3">AVDCRST_MAG11</strain>
    </source>
</reference>
<dbReference type="SUPFAM" id="SSF56601">
    <property type="entry name" value="beta-lactamase/transpeptidase-like"/>
    <property type="match status" value="1"/>
</dbReference>
<dbReference type="EMBL" id="CADCTU010000730">
    <property type="protein sequence ID" value="CAA9348145.1"/>
    <property type="molecule type" value="Genomic_DNA"/>
</dbReference>
<dbReference type="PANTHER" id="PTHR46825">
    <property type="entry name" value="D-ALANYL-D-ALANINE-CARBOXYPEPTIDASE/ENDOPEPTIDASE AMPH"/>
    <property type="match status" value="1"/>
</dbReference>
<dbReference type="AlphaFoldDB" id="A0A6J4M447"/>
<evidence type="ECO:0000256" key="1">
    <source>
        <dbReference type="SAM" id="SignalP"/>
    </source>
</evidence>
<keyword evidence="1" id="KW-0732">Signal</keyword>
<dbReference type="Gene3D" id="3.40.710.10">
    <property type="entry name" value="DD-peptidase/beta-lactamase superfamily"/>
    <property type="match status" value="1"/>
</dbReference>
<name>A0A6J4M447_9BACT</name>
<dbReference type="InterPro" id="IPR001466">
    <property type="entry name" value="Beta-lactam-related"/>
</dbReference>
<organism evidence="3">
    <name type="scientific">uncultured Gemmatimonadaceae bacterium</name>
    <dbReference type="NCBI Taxonomy" id="246130"/>
    <lineage>
        <taxon>Bacteria</taxon>
        <taxon>Pseudomonadati</taxon>
        <taxon>Gemmatimonadota</taxon>
        <taxon>Gemmatimonadia</taxon>
        <taxon>Gemmatimonadales</taxon>
        <taxon>Gemmatimonadaceae</taxon>
        <taxon>environmental samples</taxon>
    </lineage>
</organism>
<dbReference type="PANTHER" id="PTHR46825:SF9">
    <property type="entry name" value="BETA-LACTAMASE-RELATED DOMAIN-CONTAINING PROTEIN"/>
    <property type="match status" value="1"/>
</dbReference>
<dbReference type="Pfam" id="PF00144">
    <property type="entry name" value="Beta-lactamase"/>
    <property type="match status" value="1"/>
</dbReference>
<dbReference type="InterPro" id="IPR050491">
    <property type="entry name" value="AmpC-like"/>
</dbReference>
<feature type="domain" description="Beta-lactamase-related" evidence="2">
    <location>
        <begin position="36"/>
        <end position="356"/>
    </location>
</feature>